<name>A0A1H9CM02_9ACTN</name>
<dbReference type="EMBL" id="FOFA01000002">
    <property type="protein sequence ID" value="SEQ02077.1"/>
    <property type="molecule type" value="Genomic_DNA"/>
</dbReference>
<dbReference type="Pfam" id="PF09438">
    <property type="entry name" value="DUF2017"/>
    <property type="match status" value="1"/>
</dbReference>
<accession>A0A1H9CM02</accession>
<dbReference type="RefSeq" id="WP_170854012.1">
    <property type="nucleotide sequence ID" value="NZ_FOFA01000002.1"/>
</dbReference>
<dbReference type="InterPro" id="IPR018561">
    <property type="entry name" value="AosR"/>
</dbReference>
<evidence type="ECO:0000313" key="2">
    <source>
        <dbReference type="Proteomes" id="UP000198504"/>
    </source>
</evidence>
<evidence type="ECO:0000313" key="1">
    <source>
        <dbReference type="EMBL" id="SEQ02077.1"/>
    </source>
</evidence>
<proteinExistence type="predicted"/>
<reference evidence="2" key="1">
    <citation type="submission" date="2016-10" db="EMBL/GenBank/DDBJ databases">
        <authorList>
            <person name="Varghese N."/>
            <person name="Submissions S."/>
        </authorList>
    </citation>
    <scope>NUCLEOTIDE SEQUENCE [LARGE SCALE GENOMIC DNA]</scope>
    <source>
        <strain evidence="2">CGMCC 4.6856</strain>
    </source>
</reference>
<gene>
    <name evidence="1" type="ORF">SAMN05421756_102254</name>
</gene>
<keyword evidence="2" id="KW-1185">Reference proteome</keyword>
<organism evidence="1 2">
    <name type="scientific">Microlunatus flavus</name>
    <dbReference type="NCBI Taxonomy" id="1036181"/>
    <lineage>
        <taxon>Bacteria</taxon>
        <taxon>Bacillati</taxon>
        <taxon>Actinomycetota</taxon>
        <taxon>Actinomycetes</taxon>
        <taxon>Propionibacteriales</taxon>
        <taxon>Propionibacteriaceae</taxon>
        <taxon>Microlunatus</taxon>
    </lineage>
</organism>
<dbReference type="Proteomes" id="UP000198504">
    <property type="component" value="Unassembled WGS sequence"/>
</dbReference>
<protein>
    <submittedName>
        <fullName evidence="1">Uncharacterized protein</fullName>
    </submittedName>
</protein>
<dbReference type="STRING" id="1036181.SAMN05421756_102254"/>
<dbReference type="AlphaFoldDB" id="A0A1H9CM02"/>
<sequence>MKKFSRRRGVLTTALSAYEVELLTSLVRQVVELVSDGEPEGFAPPGEDADPFEALAKDLAVDPDDPEVPDDPVLRRMFPNAYPHDADASSDFRRFTERGLRTKKVADATVVLDDLAATDHGSSDLKVVPEHVDAWLRTLTGVRLAVATRLGITDAESADHLSQLDEQDPRSYMVSVYDWLGFAQETMVGAL</sequence>